<evidence type="ECO:0000256" key="12">
    <source>
        <dbReference type="ARBA" id="ARBA00023303"/>
    </source>
</evidence>
<reference evidence="16" key="1">
    <citation type="submission" date="2022-01" db="EMBL/GenBank/DDBJ databases">
        <authorList>
            <person name="Braso-Vives M."/>
        </authorList>
    </citation>
    <scope>NUCLEOTIDE SEQUENCE</scope>
</reference>
<evidence type="ECO:0000256" key="10">
    <source>
        <dbReference type="ARBA" id="ARBA00023173"/>
    </source>
</evidence>
<dbReference type="PANTHER" id="PTHR18945">
    <property type="entry name" value="NEUROTRANSMITTER GATED ION CHANNEL"/>
    <property type="match status" value="1"/>
</dbReference>
<dbReference type="PRINTS" id="PR00252">
    <property type="entry name" value="NRIONCHANNEL"/>
</dbReference>
<dbReference type="OrthoDB" id="6416936at2759"/>
<keyword evidence="11" id="KW-0868">Chloride</keyword>
<dbReference type="NCBIfam" id="TIGR00860">
    <property type="entry name" value="LIC"/>
    <property type="match status" value="1"/>
</dbReference>
<protein>
    <submittedName>
        <fullName evidence="16">GLRA3 protein</fullName>
    </submittedName>
</protein>
<evidence type="ECO:0000256" key="2">
    <source>
        <dbReference type="ARBA" id="ARBA00004236"/>
    </source>
</evidence>
<evidence type="ECO:0000259" key="14">
    <source>
        <dbReference type="Pfam" id="PF02931"/>
    </source>
</evidence>
<accession>A0A8J9YZG0</accession>
<dbReference type="GO" id="GO:0005230">
    <property type="term" value="F:extracellular ligand-gated monoatomic ion channel activity"/>
    <property type="evidence" value="ECO:0007669"/>
    <property type="project" value="InterPro"/>
</dbReference>
<evidence type="ECO:0000313" key="16">
    <source>
        <dbReference type="EMBL" id="CAH1244470.1"/>
    </source>
</evidence>
<comment type="subcellular location">
    <subcellularLocation>
        <location evidence="2">Cell membrane</location>
    </subcellularLocation>
    <subcellularLocation>
        <location evidence="1">Membrane</location>
        <topology evidence="1">Multi-pass membrane protein</topology>
    </subcellularLocation>
</comment>
<evidence type="ECO:0000256" key="5">
    <source>
        <dbReference type="ARBA" id="ARBA00022692"/>
    </source>
</evidence>
<dbReference type="PRINTS" id="PR00253">
    <property type="entry name" value="GABAARECEPTR"/>
</dbReference>
<dbReference type="InterPro" id="IPR018000">
    <property type="entry name" value="Neurotransmitter_ion_chnl_CS"/>
</dbReference>
<evidence type="ECO:0000256" key="13">
    <source>
        <dbReference type="RuleBase" id="RU000687"/>
    </source>
</evidence>
<feature type="domain" description="Neurotransmitter-gated ion-channel transmembrane" evidence="15">
    <location>
        <begin position="288"/>
        <end position="382"/>
    </location>
</feature>
<keyword evidence="9 13" id="KW-0472">Membrane</keyword>
<dbReference type="GO" id="GO:0005254">
    <property type="term" value="F:chloride channel activity"/>
    <property type="evidence" value="ECO:0007669"/>
    <property type="project" value="UniProtKB-KW"/>
</dbReference>
<organism evidence="16 17">
    <name type="scientific">Branchiostoma lanceolatum</name>
    <name type="common">Common lancelet</name>
    <name type="synonym">Amphioxus lanceolatum</name>
    <dbReference type="NCBI Taxonomy" id="7740"/>
    <lineage>
        <taxon>Eukaryota</taxon>
        <taxon>Metazoa</taxon>
        <taxon>Chordata</taxon>
        <taxon>Cephalochordata</taxon>
        <taxon>Leptocardii</taxon>
        <taxon>Amphioxiformes</taxon>
        <taxon>Branchiostomatidae</taxon>
        <taxon>Branchiostoma</taxon>
    </lineage>
</organism>
<dbReference type="Gene3D" id="2.70.170.10">
    <property type="entry name" value="Neurotransmitter-gated ion-channel ligand-binding domain"/>
    <property type="match status" value="1"/>
</dbReference>
<dbReference type="AlphaFoldDB" id="A0A8J9YZG0"/>
<dbReference type="GO" id="GO:0004888">
    <property type="term" value="F:transmembrane signaling receptor activity"/>
    <property type="evidence" value="ECO:0007669"/>
    <property type="project" value="InterPro"/>
</dbReference>
<dbReference type="GO" id="GO:0034707">
    <property type="term" value="C:chloride channel complex"/>
    <property type="evidence" value="ECO:0007669"/>
    <property type="project" value="UniProtKB-KW"/>
</dbReference>
<evidence type="ECO:0000256" key="11">
    <source>
        <dbReference type="ARBA" id="ARBA00023214"/>
    </source>
</evidence>
<dbReference type="SUPFAM" id="SSF63712">
    <property type="entry name" value="Nicotinic receptor ligand binding domain-like"/>
    <property type="match status" value="1"/>
</dbReference>
<name>A0A8J9YZG0_BRALA</name>
<evidence type="ECO:0000256" key="7">
    <source>
        <dbReference type="ARBA" id="ARBA00022989"/>
    </source>
</evidence>
<dbReference type="InterPro" id="IPR006202">
    <property type="entry name" value="Neur_chan_lig-bd"/>
</dbReference>
<dbReference type="FunFam" id="1.20.58.390:FF:000101">
    <property type="entry name" value="Uncharacterized protein"/>
    <property type="match status" value="1"/>
</dbReference>
<dbReference type="SUPFAM" id="SSF90112">
    <property type="entry name" value="Neurotransmitter-gated ion-channel transmembrane pore"/>
    <property type="match status" value="1"/>
</dbReference>
<dbReference type="InterPro" id="IPR006029">
    <property type="entry name" value="Neurotrans-gated_channel_TM"/>
</dbReference>
<dbReference type="InterPro" id="IPR038050">
    <property type="entry name" value="Neuro_actylchol_rec"/>
</dbReference>
<dbReference type="FunFam" id="2.70.170.10:FF:000014">
    <property type="entry name" value="Glycine receptor subunit beta"/>
    <property type="match status" value="1"/>
</dbReference>
<dbReference type="Pfam" id="PF02931">
    <property type="entry name" value="Neur_chan_LBD"/>
    <property type="match status" value="1"/>
</dbReference>
<keyword evidence="6 13" id="KW-0732">Signal</keyword>
<feature type="signal peptide" evidence="13">
    <location>
        <begin position="1"/>
        <end position="26"/>
    </location>
</feature>
<feature type="transmembrane region" description="Helical" evidence="13">
    <location>
        <begin position="280"/>
        <end position="301"/>
    </location>
</feature>
<dbReference type="Pfam" id="PF02932">
    <property type="entry name" value="Neur_chan_memb"/>
    <property type="match status" value="1"/>
</dbReference>
<evidence type="ECO:0000259" key="15">
    <source>
        <dbReference type="Pfam" id="PF02932"/>
    </source>
</evidence>
<dbReference type="EMBL" id="OV696699">
    <property type="protein sequence ID" value="CAH1244470.1"/>
    <property type="molecule type" value="Genomic_DNA"/>
</dbReference>
<keyword evidence="5 13" id="KW-0812">Transmembrane</keyword>
<dbReference type="CDD" id="cd19049">
    <property type="entry name" value="LGIC_TM_anion"/>
    <property type="match status" value="1"/>
</dbReference>
<keyword evidence="7 13" id="KW-1133">Transmembrane helix</keyword>
<keyword evidence="8 13" id="KW-0406">Ion transport</keyword>
<keyword evidence="12 13" id="KW-0407">Ion channel</keyword>
<comment type="similarity">
    <text evidence="13">Belongs to the ligand-gated ion channel (TC 1.A.9) family.</text>
</comment>
<dbReference type="Gene3D" id="1.20.58.390">
    <property type="entry name" value="Neurotransmitter-gated ion-channel transmembrane domain"/>
    <property type="match status" value="1"/>
</dbReference>
<evidence type="ECO:0000256" key="4">
    <source>
        <dbReference type="ARBA" id="ARBA00022475"/>
    </source>
</evidence>
<feature type="domain" description="Neurotransmitter-gated ion-channel ligand-binding" evidence="14">
    <location>
        <begin position="79"/>
        <end position="269"/>
    </location>
</feature>
<feature type="chain" id="PRO_5035488589" evidence="13">
    <location>
        <begin position="27"/>
        <end position="480"/>
    </location>
</feature>
<dbReference type="InterPro" id="IPR006028">
    <property type="entry name" value="GABAA/Glycine_rcpt"/>
</dbReference>
<gene>
    <name evidence="16" type="primary">GLRA3</name>
    <name evidence="16" type="ORF">BLAG_LOCUS7103</name>
</gene>
<dbReference type="InterPro" id="IPR036719">
    <property type="entry name" value="Neuro-gated_channel_TM_sf"/>
</dbReference>
<sequence length="480" mass="55755">MERMGLMWGVLLTAILLIIGRFQVECGHHRRKQSPDKEESSRLLVRNTRDDTGKAVDAINEISKLSNRTTPVTPTMVFLNILDNYDQRLRPNFKGPPVQVYCSAYINSISSISEESMDYTVMLFLRQRWNDPRFVYNDYNDSITLYEKVLDKIWVPDIYFVNEKGAPFESTSGHSTLLRIHPNGDVLYSAKKTILLACPMNFQLFPMDNQVCKIKMESYGHTTKDIEIWWSREDAVLVSEEIQMPDYDLVTWTINNYCDSHHTTGTYSCIEANLFLIRHIGYYLIQHYIPSILIVVLSWLSFWISPEIAPARVALGITTVLTSTTLTAVSRSAMPRFSYVRAIDVWMMTCGLFIFAALVEFAVVHFIFKRDKKFAVTRRAREMSKLLPRKKKATDKKDVASEDAVVENEVDFKPDRGMSSPEPEQDIVVAEEKTHRTPGEIKALYMRRARRIDYYSRLLFPLLFTVFNILYWSVYLSWYH</sequence>
<keyword evidence="17" id="KW-1185">Reference proteome</keyword>
<dbReference type="Proteomes" id="UP000838412">
    <property type="component" value="Chromosome 14"/>
</dbReference>
<evidence type="ECO:0000313" key="17">
    <source>
        <dbReference type="Proteomes" id="UP000838412"/>
    </source>
</evidence>
<dbReference type="GO" id="GO:0005886">
    <property type="term" value="C:plasma membrane"/>
    <property type="evidence" value="ECO:0007669"/>
    <property type="project" value="UniProtKB-SubCell"/>
</dbReference>
<proteinExistence type="inferred from homology"/>
<evidence type="ECO:0000256" key="1">
    <source>
        <dbReference type="ARBA" id="ARBA00004141"/>
    </source>
</evidence>
<feature type="transmembrane region" description="Helical" evidence="13">
    <location>
        <begin position="454"/>
        <end position="474"/>
    </location>
</feature>
<feature type="transmembrane region" description="Helical" evidence="13">
    <location>
        <begin position="313"/>
        <end position="333"/>
    </location>
</feature>
<evidence type="ECO:0000256" key="8">
    <source>
        <dbReference type="ARBA" id="ARBA00023065"/>
    </source>
</evidence>
<dbReference type="InterPro" id="IPR006201">
    <property type="entry name" value="Neur_channel"/>
</dbReference>
<dbReference type="PROSITE" id="PS00236">
    <property type="entry name" value="NEUROTR_ION_CHANNEL"/>
    <property type="match status" value="1"/>
</dbReference>
<keyword evidence="10" id="KW-0869">Chloride channel</keyword>
<dbReference type="InterPro" id="IPR036734">
    <property type="entry name" value="Neur_chan_lig-bd_sf"/>
</dbReference>
<feature type="transmembrane region" description="Helical" evidence="13">
    <location>
        <begin position="345"/>
        <end position="368"/>
    </location>
</feature>
<keyword evidence="4" id="KW-1003">Cell membrane</keyword>
<keyword evidence="3 13" id="KW-0813">Transport</keyword>
<evidence type="ECO:0000256" key="9">
    <source>
        <dbReference type="ARBA" id="ARBA00023136"/>
    </source>
</evidence>
<evidence type="ECO:0000256" key="3">
    <source>
        <dbReference type="ARBA" id="ARBA00022448"/>
    </source>
</evidence>
<evidence type="ECO:0000256" key="6">
    <source>
        <dbReference type="ARBA" id="ARBA00022729"/>
    </source>
</evidence>